<evidence type="ECO:0000313" key="2">
    <source>
        <dbReference type="EMBL" id="MBD1398109.1"/>
    </source>
</evidence>
<organism evidence="2 3">
    <name type="scientific">Pontibacter aquaedesilientis</name>
    <dbReference type="NCBI Taxonomy" id="2766980"/>
    <lineage>
        <taxon>Bacteria</taxon>
        <taxon>Pseudomonadati</taxon>
        <taxon>Bacteroidota</taxon>
        <taxon>Cytophagia</taxon>
        <taxon>Cytophagales</taxon>
        <taxon>Hymenobacteraceae</taxon>
        <taxon>Pontibacter</taxon>
    </lineage>
</organism>
<keyword evidence="3" id="KW-1185">Reference proteome</keyword>
<dbReference type="Proteomes" id="UP000625551">
    <property type="component" value="Unassembled WGS sequence"/>
</dbReference>
<keyword evidence="1" id="KW-0732">Signal</keyword>
<dbReference type="RefSeq" id="WP_191184257.1">
    <property type="nucleotide sequence ID" value="NZ_JACXAJ010000006.1"/>
</dbReference>
<reference evidence="2 3" key="1">
    <citation type="submission" date="2020-09" db="EMBL/GenBank/DDBJ databases">
        <title>Genome sequencing and assembly of Pontibacter sp.</title>
        <authorList>
            <person name="Chhetri G."/>
        </authorList>
    </citation>
    <scope>NUCLEOTIDE SEQUENCE [LARGE SCALE GENOMIC DNA]</scope>
    <source>
        <strain evidence="2 3">JH31</strain>
    </source>
</reference>
<accession>A0ABR7XIM5</accession>
<evidence type="ECO:0008006" key="4">
    <source>
        <dbReference type="Google" id="ProtNLM"/>
    </source>
</evidence>
<protein>
    <recommendedName>
        <fullName evidence="4">Outer membrane protein beta-barrel domain-containing protein</fullName>
    </recommendedName>
</protein>
<evidence type="ECO:0000256" key="1">
    <source>
        <dbReference type="SAM" id="SignalP"/>
    </source>
</evidence>
<dbReference type="PROSITE" id="PS51257">
    <property type="entry name" value="PROKAR_LIPOPROTEIN"/>
    <property type="match status" value="1"/>
</dbReference>
<comment type="caution">
    <text evidence="2">The sequence shown here is derived from an EMBL/GenBank/DDBJ whole genome shotgun (WGS) entry which is preliminary data.</text>
</comment>
<feature type="chain" id="PRO_5046109000" description="Outer membrane protein beta-barrel domain-containing protein" evidence="1">
    <location>
        <begin position="21"/>
        <end position="235"/>
    </location>
</feature>
<proteinExistence type="predicted"/>
<feature type="signal peptide" evidence="1">
    <location>
        <begin position="1"/>
        <end position="20"/>
    </location>
</feature>
<evidence type="ECO:0000313" key="3">
    <source>
        <dbReference type="Proteomes" id="UP000625551"/>
    </source>
</evidence>
<gene>
    <name evidence="2" type="ORF">H9Q13_13115</name>
</gene>
<dbReference type="EMBL" id="JACXAJ010000006">
    <property type="protein sequence ID" value="MBD1398109.1"/>
    <property type="molecule type" value="Genomic_DNA"/>
</dbReference>
<sequence>MKIKYSLIFLLLFACQFASAQSQDSAYSRHSLGITINPIYDNTFNTKHPVAYGLLYRYQYVTANSIRIGVFGAYESKHYTTTLTPHPAPQDTLIATKLFQFVIGHEWQYQTSKLFSVGYGLDLSPYVMRRHFSLDNILIGENVILNEQIDRKYKTIGVNLQPFLNFRYELSPKLYLVAECKASLGYSRERYSASGTWGDVNESLEDRGVFTGGAKTERINSLLLPLASLQLNFRL</sequence>
<name>A0ABR7XIM5_9BACT</name>